<gene>
    <name evidence="3" type="ORF">BDV25DRAFT_154053</name>
</gene>
<dbReference type="Proteomes" id="UP000325780">
    <property type="component" value="Unassembled WGS sequence"/>
</dbReference>
<sequence length="868" mass="98716">MLPTYLQSSYVRYKNDTNTFATWLLEAASKCGYQPDGLTSTVPSGKEGKRKSKTKAVNPSSDTPQYITTIKELQATAELVAKSTLAVPSPVLTIAKRAIKLRKDVTSWFLGQGDTESNIRHAHFVSALERICDTLEWRTNESVNPHTRNPPPPSETPDDDADLDMFMNKFAVLTVEEPSIEEREESPKKFKTSSELQKVVKVELAENDEDGATESYFGPMFFKAFCLFQDLHTMRAFISRTWSEYRDKKIDLMNAALVTDCALQLARDMAQEVEGGWETSILPQDLDFQELIFNAACITRGSDLTPSAEIGLPYNKQVADVADLCYVPTRVLLESFANVLLDNHLPIFKKGHFGTYNPKAKREAMSLSQKFNEDKILLLQILPEFCMIDAFQIVMLSSDQITRGLVEFCKTKKVDPWLCFASQIFLDVHHIMRYSPLSAFADLRISGLRIQKTIDDYFRLSKTHPQPRFWPKEGDKEIKNIHLAVEAWIIQDLFSDLKRKSRSFPQHAGFEKHVLLSQHSILCGLSLFHLNMRMQSVGQQLITQWYDVQQLAFLYNLVRTQTHKNLDWPDMEAFIKIHGESHIFVGTRPNSARESLNRLELATGISSAANFARDSRNRQVFHRPNGNNARVVTSTTTFSNMFRAQYVAGFQEIDGSGNIDKVLDKLAQEPWSKSTGMEPQPSHLQIMFQRKWSHKRNIGTLQLLALLKSRLAEEEPLILFNYFGMHKRSVELLRLIKAKEHHKFVQYFTEGYMPDDSMISNIVILIHHVARGSAAESRALGIAPKASSGSEVISRIVMSCGDVMKEYLQRNGDVACKELRAFSRNKRAIQDEIDDDRDTSREVQYWFSLEEALDPKALASLMTGIPIA</sequence>
<evidence type="ECO:0000256" key="1">
    <source>
        <dbReference type="SAM" id="MobiDB-lite"/>
    </source>
</evidence>
<dbReference type="EMBL" id="ML742089">
    <property type="protein sequence ID" value="KAE8150660.1"/>
    <property type="molecule type" value="Genomic_DNA"/>
</dbReference>
<feature type="region of interest" description="Disordered" evidence="1">
    <location>
        <begin position="141"/>
        <end position="160"/>
    </location>
</feature>
<evidence type="ECO:0000313" key="4">
    <source>
        <dbReference type="Proteomes" id="UP000325780"/>
    </source>
</evidence>
<dbReference type="OrthoDB" id="5238236at2759"/>
<organism evidence="3 4">
    <name type="scientific">Aspergillus avenaceus</name>
    <dbReference type="NCBI Taxonomy" id="36643"/>
    <lineage>
        <taxon>Eukaryota</taxon>
        <taxon>Fungi</taxon>
        <taxon>Dikarya</taxon>
        <taxon>Ascomycota</taxon>
        <taxon>Pezizomycotina</taxon>
        <taxon>Eurotiomycetes</taxon>
        <taxon>Eurotiomycetidae</taxon>
        <taxon>Eurotiales</taxon>
        <taxon>Aspergillaceae</taxon>
        <taxon>Aspergillus</taxon>
        <taxon>Aspergillus subgen. Circumdati</taxon>
    </lineage>
</organism>
<reference evidence="3 4" key="1">
    <citation type="submission" date="2019-04" db="EMBL/GenBank/DDBJ databases">
        <title>Friends and foes A comparative genomics study of 23 Aspergillus species from section Flavi.</title>
        <authorList>
            <consortium name="DOE Joint Genome Institute"/>
            <person name="Kjaerbolling I."/>
            <person name="Vesth T."/>
            <person name="Frisvad J.C."/>
            <person name="Nybo J.L."/>
            <person name="Theobald S."/>
            <person name="Kildgaard S."/>
            <person name="Isbrandt T."/>
            <person name="Kuo A."/>
            <person name="Sato A."/>
            <person name="Lyhne E.K."/>
            <person name="Kogle M.E."/>
            <person name="Wiebenga A."/>
            <person name="Kun R.S."/>
            <person name="Lubbers R.J."/>
            <person name="Makela M.R."/>
            <person name="Barry K."/>
            <person name="Chovatia M."/>
            <person name="Clum A."/>
            <person name="Daum C."/>
            <person name="Haridas S."/>
            <person name="He G."/>
            <person name="LaButti K."/>
            <person name="Lipzen A."/>
            <person name="Mondo S."/>
            <person name="Riley R."/>
            <person name="Salamov A."/>
            <person name="Simmons B.A."/>
            <person name="Magnuson J.K."/>
            <person name="Henrissat B."/>
            <person name="Mortensen U.H."/>
            <person name="Larsen T.O."/>
            <person name="Devries R.P."/>
            <person name="Grigoriev I.V."/>
            <person name="Machida M."/>
            <person name="Baker S.E."/>
            <person name="Andersen M.R."/>
        </authorList>
    </citation>
    <scope>NUCLEOTIDE SEQUENCE [LARGE SCALE GENOMIC DNA]</scope>
    <source>
        <strain evidence="3 4">IBT 18842</strain>
    </source>
</reference>
<dbReference type="PANTHER" id="PTHR38795">
    <property type="entry name" value="DUF6604 DOMAIN-CONTAINING PROTEIN"/>
    <property type="match status" value="1"/>
</dbReference>
<dbReference type="AlphaFoldDB" id="A0A5N6TWJ5"/>
<dbReference type="PANTHER" id="PTHR38795:SF1">
    <property type="entry name" value="DUF6604 DOMAIN-CONTAINING PROTEIN"/>
    <property type="match status" value="1"/>
</dbReference>
<keyword evidence="4" id="KW-1185">Reference proteome</keyword>
<protein>
    <recommendedName>
        <fullName evidence="2">DUF6604 domain-containing protein</fullName>
    </recommendedName>
</protein>
<dbReference type="Pfam" id="PF20253">
    <property type="entry name" value="DUF6604"/>
    <property type="match status" value="1"/>
</dbReference>
<dbReference type="InterPro" id="IPR046539">
    <property type="entry name" value="DUF6604"/>
</dbReference>
<proteinExistence type="predicted"/>
<accession>A0A5N6TWJ5</accession>
<evidence type="ECO:0000259" key="2">
    <source>
        <dbReference type="Pfam" id="PF20253"/>
    </source>
</evidence>
<feature type="domain" description="DUF6604" evidence="2">
    <location>
        <begin position="12"/>
        <end position="274"/>
    </location>
</feature>
<feature type="region of interest" description="Disordered" evidence="1">
    <location>
        <begin position="39"/>
        <end position="61"/>
    </location>
</feature>
<name>A0A5N6TWJ5_ASPAV</name>
<evidence type="ECO:0000313" key="3">
    <source>
        <dbReference type="EMBL" id="KAE8150660.1"/>
    </source>
</evidence>